<dbReference type="Pfam" id="PF00005">
    <property type="entry name" value="ABC_tran"/>
    <property type="match status" value="1"/>
</dbReference>
<evidence type="ECO:0000313" key="6">
    <source>
        <dbReference type="EMBL" id="GJD53672.1"/>
    </source>
</evidence>
<dbReference type="RefSeq" id="WP_128565534.1">
    <property type="nucleotide sequence ID" value="NZ_BPQH01000034.1"/>
</dbReference>
<evidence type="ECO:0000256" key="2">
    <source>
        <dbReference type="ARBA" id="ARBA00022448"/>
    </source>
</evidence>
<dbReference type="EMBL" id="BPQH01000034">
    <property type="protein sequence ID" value="GJD53672.1"/>
    <property type="molecule type" value="Genomic_DNA"/>
</dbReference>
<dbReference type="Gene3D" id="2.40.50.100">
    <property type="match status" value="1"/>
</dbReference>
<dbReference type="Gene3D" id="3.40.50.300">
    <property type="entry name" value="P-loop containing nucleotide triphosphate hydrolases"/>
    <property type="match status" value="1"/>
</dbReference>
<keyword evidence="7" id="KW-1185">Reference proteome</keyword>
<dbReference type="InterPro" id="IPR003593">
    <property type="entry name" value="AAA+_ATPase"/>
</dbReference>
<dbReference type="InterPro" id="IPR008995">
    <property type="entry name" value="Mo/tungstate-bd_C_term_dom"/>
</dbReference>
<protein>
    <submittedName>
        <fullName evidence="6">Vitamin B12 import ATP-binding protein BtuD</fullName>
    </submittedName>
</protein>
<dbReference type="GO" id="GO:0005524">
    <property type="term" value="F:ATP binding"/>
    <property type="evidence" value="ECO:0007669"/>
    <property type="project" value="UniProtKB-KW"/>
</dbReference>
<dbReference type="InterPro" id="IPR027417">
    <property type="entry name" value="P-loop_NTPase"/>
</dbReference>
<dbReference type="PROSITE" id="PS50893">
    <property type="entry name" value="ABC_TRANSPORTER_2"/>
    <property type="match status" value="1"/>
</dbReference>
<evidence type="ECO:0000256" key="3">
    <source>
        <dbReference type="ARBA" id="ARBA00022741"/>
    </source>
</evidence>
<keyword evidence="4 6" id="KW-0067">ATP-binding</keyword>
<keyword evidence="3" id="KW-0547">Nucleotide-binding</keyword>
<accession>A0ABQ4R8F6</accession>
<organism evidence="6 7">
    <name type="scientific">Methylobacterium crusticola</name>
    <dbReference type="NCBI Taxonomy" id="1697972"/>
    <lineage>
        <taxon>Bacteria</taxon>
        <taxon>Pseudomonadati</taxon>
        <taxon>Pseudomonadota</taxon>
        <taxon>Alphaproteobacteria</taxon>
        <taxon>Hyphomicrobiales</taxon>
        <taxon>Methylobacteriaceae</taxon>
        <taxon>Methylobacterium</taxon>
    </lineage>
</organism>
<dbReference type="SUPFAM" id="SSF50331">
    <property type="entry name" value="MOP-like"/>
    <property type="match status" value="1"/>
</dbReference>
<reference evidence="6" key="1">
    <citation type="journal article" date="2021" name="Front. Microbiol.">
        <title>Comprehensive Comparative Genomics and Phenotyping of Methylobacterium Species.</title>
        <authorList>
            <person name="Alessa O."/>
            <person name="Ogura Y."/>
            <person name="Fujitani Y."/>
            <person name="Takami H."/>
            <person name="Hayashi T."/>
            <person name="Sahin N."/>
            <person name="Tani A."/>
        </authorList>
    </citation>
    <scope>NUCLEOTIDE SEQUENCE</scope>
    <source>
        <strain evidence="6">KCTC 52305</strain>
    </source>
</reference>
<evidence type="ECO:0000256" key="1">
    <source>
        <dbReference type="ARBA" id="ARBA00005417"/>
    </source>
</evidence>
<reference evidence="6" key="2">
    <citation type="submission" date="2021-08" db="EMBL/GenBank/DDBJ databases">
        <authorList>
            <person name="Tani A."/>
            <person name="Ola A."/>
            <person name="Ogura Y."/>
            <person name="Katsura K."/>
            <person name="Hayashi T."/>
        </authorList>
    </citation>
    <scope>NUCLEOTIDE SEQUENCE</scope>
    <source>
        <strain evidence="6">KCTC 52305</strain>
    </source>
</reference>
<dbReference type="InterPro" id="IPR017871">
    <property type="entry name" value="ABC_transporter-like_CS"/>
</dbReference>
<dbReference type="InterPro" id="IPR003439">
    <property type="entry name" value="ABC_transporter-like_ATP-bd"/>
</dbReference>
<dbReference type="PANTHER" id="PTHR42781">
    <property type="entry name" value="SPERMIDINE/PUTRESCINE IMPORT ATP-BINDING PROTEIN POTA"/>
    <property type="match status" value="1"/>
</dbReference>
<comment type="similarity">
    <text evidence="1">Belongs to the ABC transporter superfamily.</text>
</comment>
<dbReference type="PANTHER" id="PTHR42781:SF4">
    <property type="entry name" value="SPERMIDINE_PUTRESCINE IMPORT ATP-BINDING PROTEIN POTA"/>
    <property type="match status" value="1"/>
</dbReference>
<evidence type="ECO:0000313" key="7">
    <source>
        <dbReference type="Proteomes" id="UP001055167"/>
    </source>
</evidence>
<dbReference type="InterPro" id="IPR013611">
    <property type="entry name" value="Transp-assoc_OB_typ2"/>
</dbReference>
<feature type="domain" description="ABC transporter" evidence="5">
    <location>
        <begin position="10"/>
        <end position="244"/>
    </location>
</feature>
<dbReference type="Proteomes" id="UP001055167">
    <property type="component" value="Unassembled WGS sequence"/>
</dbReference>
<dbReference type="InterPro" id="IPR050093">
    <property type="entry name" value="ABC_SmlMolc_Importer"/>
</dbReference>
<dbReference type="SMART" id="SM00382">
    <property type="entry name" value="AAA"/>
    <property type="match status" value="1"/>
</dbReference>
<name>A0ABQ4R8F6_9HYPH</name>
<gene>
    <name evidence="6" type="primary">btuD_20</name>
    <name evidence="6" type="ORF">OPKNFCMD_6449</name>
</gene>
<evidence type="ECO:0000259" key="5">
    <source>
        <dbReference type="PROSITE" id="PS50893"/>
    </source>
</evidence>
<proteinExistence type="inferred from homology"/>
<dbReference type="Pfam" id="PF08402">
    <property type="entry name" value="TOBE_2"/>
    <property type="match status" value="1"/>
</dbReference>
<dbReference type="PROSITE" id="PS00211">
    <property type="entry name" value="ABC_TRANSPORTER_1"/>
    <property type="match status" value="1"/>
</dbReference>
<evidence type="ECO:0000256" key="4">
    <source>
        <dbReference type="ARBA" id="ARBA00022840"/>
    </source>
</evidence>
<dbReference type="SUPFAM" id="SSF52540">
    <property type="entry name" value="P-loop containing nucleoside triphosphate hydrolases"/>
    <property type="match status" value="1"/>
</dbReference>
<sequence>MSGGADPSNLSLAGLSCRYGAFTAVDALDLEVRAGEFVSLLGPSGCGKTTTLRMIAGFVRPTAGTIRLDGRVISSPGAVLAPEKRGMSMIFQSYAIWPNMTVAENVAFGLKLRHLGRDAIAAKVGEILETVRLKALADRYPAELSGGQQQRVALARAIVIQPRVLLLDEPLSNLDANLREEMRYEIRRLHDVFRFTTVYVTHDQGEAMVTSDRIAVMNQGRIEQIDAPYTLYTRPRTAFVARFIGRTNLLEGRRSGDRVAFPGFDLPAGMLEAGEEAGAVTYAVRPHSLALSRQAPAAGEDAAIAVSLAERAFLGESWTYVVALPQDGARLSVTAAPSHVFDVGDRLWLTLDPRQMVPLAPESRG</sequence>
<keyword evidence="2" id="KW-0813">Transport</keyword>
<comment type="caution">
    <text evidence="6">The sequence shown here is derived from an EMBL/GenBank/DDBJ whole genome shotgun (WGS) entry which is preliminary data.</text>
</comment>